<dbReference type="InterPro" id="IPR029058">
    <property type="entry name" value="AB_hydrolase_fold"/>
</dbReference>
<dbReference type="Proteomes" id="UP000617145">
    <property type="component" value="Unassembled WGS sequence"/>
</dbReference>
<reference evidence="1" key="2">
    <citation type="submission" date="2020-09" db="EMBL/GenBank/DDBJ databases">
        <authorList>
            <person name="Sun Q."/>
            <person name="Zhou Y."/>
        </authorList>
    </citation>
    <scope>NUCLEOTIDE SEQUENCE</scope>
    <source>
        <strain evidence="1">CGMCC 1.15762</strain>
    </source>
</reference>
<dbReference type="EMBL" id="BMJV01000001">
    <property type="protein sequence ID" value="GGG62115.1"/>
    <property type="molecule type" value="Genomic_DNA"/>
</dbReference>
<accession>A0A8J3EE41</accession>
<comment type="caution">
    <text evidence="1">The sequence shown here is derived from an EMBL/GenBank/DDBJ whole genome shotgun (WGS) entry which is preliminary data.</text>
</comment>
<gene>
    <name evidence="1" type="ORF">GCM10011415_05420</name>
</gene>
<dbReference type="Gene3D" id="3.40.50.1820">
    <property type="entry name" value="alpha/beta hydrolase"/>
    <property type="match status" value="1"/>
</dbReference>
<keyword evidence="2" id="KW-1185">Reference proteome</keyword>
<evidence type="ECO:0000313" key="1">
    <source>
        <dbReference type="EMBL" id="GGG62115.1"/>
    </source>
</evidence>
<name>A0A8J3EE41_9RHOB</name>
<reference evidence="1" key="1">
    <citation type="journal article" date="2014" name="Int. J. Syst. Evol. Microbiol.">
        <title>Complete genome sequence of Corynebacterium casei LMG S-19264T (=DSM 44701T), isolated from a smear-ripened cheese.</title>
        <authorList>
            <consortium name="US DOE Joint Genome Institute (JGI-PGF)"/>
            <person name="Walter F."/>
            <person name="Albersmeier A."/>
            <person name="Kalinowski J."/>
            <person name="Ruckert C."/>
        </authorList>
    </citation>
    <scope>NUCLEOTIDE SEQUENCE</scope>
    <source>
        <strain evidence="1">CGMCC 1.15762</strain>
    </source>
</reference>
<sequence>MLQERLLREVFGIEKIRLTCGWSMGGQQAFHWAAPFPSRVAATACFCGQDASVLPRIVSDNTNAPSIVIGALGAGRIAAML</sequence>
<proteinExistence type="predicted"/>
<dbReference type="RefSeq" id="WP_229672888.1">
    <property type="nucleotide sequence ID" value="NZ_BMJV01000001.1"/>
</dbReference>
<dbReference type="SUPFAM" id="SSF53474">
    <property type="entry name" value="alpha/beta-Hydrolases"/>
    <property type="match status" value="1"/>
</dbReference>
<protein>
    <submittedName>
        <fullName evidence="1">Uncharacterized protein</fullName>
    </submittedName>
</protein>
<dbReference type="AlphaFoldDB" id="A0A8J3EE41"/>
<evidence type="ECO:0000313" key="2">
    <source>
        <dbReference type="Proteomes" id="UP000617145"/>
    </source>
</evidence>
<organism evidence="1 2">
    <name type="scientific">Salipiger pallidus</name>
    <dbReference type="NCBI Taxonomy" id="1775170"/>
    <lineage>
        <taxon>Bacteria</taxon>
        <taxon>Pseudomonadati</taxon>
        <taxon>Pseudomonadota</taxon>
        <taxon>Alphaproteobacteria</taxon>
        <taxon>Rhodobacterales</taxon>
        <taxon>Roseobacteraceae</taxon>
        <taxon>Salipiger</taxon>
    </lineage>
</organism>